<reference evidence="2" key="1">
    <citation type="journal article" date="2019" name="Int. J. Syst. Evol. Microbiol.">
        <title>The Global Catalogue of Microorganisms (GCM) 10K type strain sequencing project: providing services to taxonomists for standard genome sequencing and annotation.</title>
        <authorList>
            <consortium name="The Broad Institute Genomics Platform"/>
            <consortium name="The Broad Institute Genome Sequencing Center for Infectious Disease"/>
            <person name="Wu L."/>
            <person name="Ma J."/>
        </authorList>
    </citation>
    <scope>NUCLEOTIDE SEQUENCE [LARGE SCALE GENOMIC DNA]</scope>
    <source>
        <strain evidence="2">JCM 13249</strain>
    </source>
</reference>
<sequence length="102" mass="11085">MHAVVGIWTTDVARRDEQRRLLTEEIVPLVCRQPGFVSGFWMDDPETGKSHTTIIFASRATAISFRALVESRTRQDAQAGVTSDILTTVAVVAAAHHPGGTP</sequence>
<gene>
    <name evidence="1" type="ORF">GCM10009681_27750</name>
</gene>
<evidence type="ECO:0008006" key="3">
    <source>
        <dbReference type="Google" id="ProtNLM"/>
    </source>
</evidence>
<name>A0ABP4WNC5_9ACTN</name>
<evidence type="ECO:0000313" key="1">
    <source>
        <dbReference type="EMBL" id="GAA1755055.1"/>
    </source>
</evidence>
<evidence type="ECO:0000313" key="2">
    <source>
        <dbReference type="Proteomes" id="UP001500655"/>
    </source>
</evidence>
<accession>A0ABP4WNC5</accession>
<organism evidence="1 2">
    <name type="scientific">Luedemannella helvata</name>
    <dbReference type="NCBI Taxonomy" id="349315"/>
    <lineage>
        <taxon>Bacteria</taxon>
        <taxon>Bacillati</taxon>
        <taxon>Actinomycetota</taxon>
        <taxon>Actinomycetes</taxon>
        <taxon>Micromonosporales</taxon>
        <taxon>Micromonosporaceae</taxon>
        <taxon>Luedemannella</taxon>
    </lineage>
</organism>
<keyword evidence="2" id="KW-1185">Reference proteome</keyword>
<dbReference type="Proteomes" id="UP001500655">
    <property type="component" value="Unassembled WGS sequence"/>
</dbReference>
<comment type="caution">
    <text evidence="1">The sequence shown here is derived from an EMBL/GenBank/DDBJ whole genome shotgun (WGS) entry which is preliminary data.</text>
</comment>
<protein>
    <recommendedName>
        <fullName evidence="3">ABM domain-containing protein</fullName>
    </recommendedName>
</protein>
<dbReference type="EMBL" id="BAAALS010000012">
    <property type="protein sequence ID" value="GAA1755055.1"/>
    <property type="molecule type" value="Genomic_DNA"/>
</dbReference>
<proteinExistence type="predicted"/>